<dbReference type="AlphaFoldDB" id="A0A4Q1UBG5"/>
<keyword evidence="1" id="KW-0472">Membrane</keyword>
<accession>A0A4Q1UBG5</accession>
<name>A0A4Q1UBG5_RHILE</name>
<feature type="transmembrane region" description="Helical" evidence="1">
    <location>
        <begin position="40"/>
        <end position="59"/>
    </location>
</feature>
<organism evidence="2 3">
    <name type="scientific">Rhizobium leguminosarum</name>
    <dbReference type="NCBI Taxonomy" id="384"/>
    <lineage>
        <taxon>Bacteria</taxon>
        <taxon>Pseudomonadati</taxon>
        <taxon>Pseudomonadota</taxon>
        <taxon>Alphaproteobacteria</taxon>
        <taxon>Hyphomicrobiales</taxon>
        <taxon>Rhizobiaceae</taxon>
        <taxon>Rhizobium/Agrobacterium group</taxon>
        <taxon>Rhizobium</taxon>
    </lineage>
</organism>
<keyword evidence="1" id="KW-1133">Transmembrane helix</keyword>
<evidence type="ECO:0000313" key="2">
    <source>
        <dbReference type="EMBL" id="RXT29342.1"/>
    </source>
</evidence>
<dbReference type="Proteomes" id="UP000290767">
    <property type="component" value="Unassembled WGS sequence"/>
</dbReference>
<evidence type="ECO:0000256" key="1">
    <source>
        <dbReference type="SAM" id="Phobius"/>
    </source>
</evidence>
<evidence type="ECO:0000313" key="3">
    <source>
        <dbReference type="Proteomes" id="UP000290767"/>
    </source>
</evidence>
<reference evidence="2 3" key="1">
    <citation type="submission" date="2017-03" db="EMBL/GenBank/DDBJ databases">
        <authorList>
            <person name="Safronova V.I."/>
            <person name="Sazanova A.L."/>
            <person name="Chirak E.R."/>
        </authorList>
    </citation>
    <scope>NUCLEOTIDE SEQUENCE [LARGE SCALE GENOMIC DNA]</scope>
    <source>
        <strain evidence="2 3">Tri-43</strain>
    </source>
</reference>
<proteinExistence type="predicted"/>
<sequence>MYVIFIYPLGLALAYLLFFRLALPLVFMTLVERIGIRHHAGALGLFSTAALWCGLLYLASTGFGRLIN</sequence>
<keyword evidence="1" id="KW-0812">Transmembrane</keyword>
<comment type="caution">
    <text evidence="2">The sequence shown here is derived from an EMBL/GenBank/DDBJ whole genome shotgun (WGS) entry which is preliminary data.</text>
</comment>
<dbReference type="EMBL" id="MZMU01000003">
    <property type="protein sequence ID" value="RXT29342.1"/>
    <property type="molecule type" value="Genomic_DNA"/>
</dbReference>
<feature type="transmembrane region" description="Helical" evidence="1">
    <location>
        <begin position="6"/>
        <end position="28"/>
    </location>
</feature>
<gene>
    <name evidence="2" type="ORF">B5P46_11715</name>
</gene>
<protein>
    <submittedName>
        <fullName evidence="2">Uncharacterized protein</fullName>
    </submittedName>
</protein>
<dbReference type="RefSeq" id="WP_129418786.1">
    <property type="nucleotide sequence ID" value="NZ_MZMU01000003.1"/>
</dbReference>